<protein>
    <submittedName>
        <fullName evidence="1">Uncharacterized protein</fullName>
    </submittedName>
</protein>
<keyword evidence="2" id="KW-1185">Reference proteome</keyword>
<evidence type="ECO:0000313" key="2">
    <source>
        <dbReference type="Proteomes" id="UP001055879"/>
    </source>
</evidence>
<sequence>MAFVLNATFQPNPNSVYQTEHTFIKSSSGIERNNGFNQLDLPEYPSKEQLQRRLLLTIHEASEVVSFNRLKDKEWISRQYPKVYVEYSDNRSCTRTRDLMIALGHCRANPAGIPIDYTMENAKEATKAMMGKMDMAELKGRSLSASSEEEAESES</sequence>
<name>A0ACB9CK06_ARCLA</name>
<accession>A0ACB9CK06</accession>
<gene>
    <name evidence="1" type="ORF">L6452_14051</name>
</gene>
<dbReference type="Proteomes" id="UP001055879">
    <property type="component" value="Linkage Group LG04"/>
</dbReference>
<organism evidence="1 2">
    <name type="scientific">Arctium lappa</name>
    <name type="common">Greater burdock</name>
    <name type="synonym">Lappa major</name>
    <dbReference type="NCBI Taxonomy" id="4217"/>
    <lineage>
        <taxon>Eukaryota</taxon>
        <taxon>Viridiplantae</taxon>
        <taxon>Streptophyta</taxon>
        <taxon>Embryophyta</taxon>
        <taxon>Tracheophyta</taxon>
        <taxon>Spermatophyta</taxon>
        <taxon>Magnoliopsida</taxon>
        <taxon>eudicotyledons</taxon>
        <taxon>Gunneridae</taxon>
        <taxon>Pentapetalae</taxon>
        <taxon>asterids</taxon>
        <taxon>campanulids</taxon>
        <taxon>Asterales</taxon>
        <taxon>Asteraceae</taxon>
        <taxon>Carduoideae</taxon>
        <taxon>Cardueae</taxon>
        <taxon>Arctiinae</taxon>
        <taxon>Arctium</taxon>
    </lineage>
</organism>
<proteinExistence type="predicted"/>
<reference evidence="2" key="1">
    <citation type="journal article" date="2022" name="Mol. Ecol. Resour.">
        <title>The genomes of chicory, endive, great burdock and yacon provide insights into Asteraceae palaeo-polyploidization history and plant inulin production.</title>
        <authorList>
            <person name="Fan W."/>
            <person name="Wang S."/>
            <person name="Wang H."/>
            <person name="Wang A."/>
            <person name="Jiang F."/>
            <person name="Liu H."/>
            <person name="Zhao H."/>
            <person name="Xu D."/>
            <person name="Zhang Y."/>
        </authorList>
    </citation>
    <scope>NUCLEOTIDE SEQUENCE [LARGE SCALE GENOMIC DNA]</scope>
    <source>
        <strain evidence="2">cv. Niubang</strain>
    </source>
</reference>
<evidence type="ECO:0000313" key="1">
    <source>
        <dbReference type="EMBL" id="KAI3734580.1"/>
    </source>
</evidence>
<comment type="caution">
    <text evidence="1">The sequence shown here is derived from an EMBL/GenBank/DDBJ whole genome shotgun (WGS) entry which is preliminary data.</text>
</comment>
<dbReference type="EMBL" id="CM042050">
    <property type="protein sequence ID" value="KAI3734580.1"/>
    <property type="molecule type" value="Genomic_DNA"/>
</dbReference>
<reference evidence="1 2" key="2">
    <citation type="journal article" date="2022" name="Mol. Ecol. Resour.">
        <title>The genomes of chicory, endive, great burdock and yacon provide insights into Asteraceae paleo-polyploidization history and plant inulin production.</title>
        <authorList>
            <person name="Fan W."/>
            <person name="Wang S."/>
            <person name="Wang H."/>
            <person name="Wang A."/>
            <person name="Jiang F."/>
            <person name="Liu H."/>
            <person name="Zhao H."/>
            <person name="Xu D."/>
            <person name="Zhang Y."/>
        </authorList>
    </citation>
    <scope>NUCLEOTIDE SEQUENCE [LARGE SCALE GENOMIC DNA]</scope>
    <source>
        <strain evidence="2">cv. Niubang</strain>
    </source>
</reference>